<dbReference type="PANTHER" id="PTHR42985:SF10">
    <property type="entry name" value="SODIUM-COUPLED MONOCARBOXYLATE TRANSPORTER 1"/>
    <property type="match status" value="1"/>
</dbReference>
<evidence type="ECO:0000256" key="6">
    <source>
        <dbReference type="ARBA" id="ARBA00022989"/>
    </source>
</evidence>
<evidence type="ECO:0000256" key="11">
    <source>
        <dbReference type="RuleBase" id="RU362091"/>
    </source>
</evidence>
<dbReference type="Gene3D" id="1.20.1730.10">
    <property type="entry name" value="Sodium/glucose cotransporter"/>
    <property type="match status" value="1"/>
</dbReference>
<dbReference type="PROSITE" id="PS50283">
    <property type="entry name" value="NA_SOLUT_SYMP_3"/>
    <property type="match status" value="1"/>
</dbReference>
<dbReference type="GeneTree" id="ENSGT00940000155166"/>
<reference evidence="13" key="2">
    <citation type="submission" date="2025-08" db="UniProtKB">
        <authorList>
            <consortium name="Ensembl"/>
        </authorList>
    </citation>
    <scope>IDENTIFICATION</scope>
</reference>
<evidence type="ECO:0000256" key="9">
    <source>
        <dbReference type="ARBA" id="ARBA00023136"/>
    </source>
</evidence>
<protein>
    <submittedName>
        <fullName evidence="13">Solute carrier family 5 member 8</fullName>
    </submittedName>
</protein>
<dbReference type="GO" id="GO:0005886">
    <property type="term" value="C:plasma membrane"/>
    <property type="evidence" value="ECO:0007669"/>
    <property type="project" value="UniProtKB-SubCell"/>
</dbReference>
<dbReference type="GO" id="GO:0015730">
    <property type="term" value="P:propanoate transmembrane transport"/>
    <property type="evidence" value="ECO:0007669"/>
    <property type="project" value="TreeGrafter"/>
</dbReference>
<feature type="transmembrane region" description="Helical" evidence="12">
    <location>
        <begin position="88"/>
        <end position="113"/>
    </location>
</feature>
<dbReference type="AlphaFoldDB" id="A0A668AAY3"/>
<keyword evidence="6 12" id="KW-1133">Transmembrane helix</keyword>
<keyword evidence="4" id="KW-1003">Cell membrane</keyword>
<proteinExistence type="inferred from homology"/>
<sequence length="267" mass="29327">VGIMLAGFLSVIIRSVLVQGGVLNIVSDSHHGGRLNFWDFDMNPLRRHTFWTLTIGGTFIWVSVYGINQAQVQRYISCKSLANARLSLYLNLIGLLVIVVCTVFAGLCLYSIYKNCDPWTAGLVSKPDQLMPYLAMDILRVYPGLPGLFVAAAYSGSLSTVSSSINALAAVTVEDLIKPHIHMSEKRLSWISKGLSECDFQLIPPSNFSYVSCFLKIYIPRLVFQIHMKHCVHAACTCCAGGFVRSGVWADRISVAGHRGPDIPCPS</sequence>
<keyword evidence="10" id="KW-0739">Sodium transport</keyword>
<evidence type="ECO:0000256" key="2">
    <source>
        <dbReference type="ARBA" id="ARBA00006434"/>
    </source>
</evidence>
<feature type="transmembrane region" description="Helical" evidence="12">
    <location>
        <begin position="48"/>
        <end position="67"/>
    </location>
</feature>
<dbReference type="PANTHER" id="PTHR42985">
    <property type="entry name" value="SODIUM-COUPLED MONOCARBOXYLATE TRANSPORTER"/>
    <property type="match status" value="1"/>
</dbReference>
<dbReference type="Proteomes" id="UP000472263">
    <property type="component" value="Chromosome 23"/>
</dbReference>
<evidence type="ECO:0000256" key="10">
    <source>
        <dbReference type="ARBA" id="ARBA00023201"/>
    </source>
</evidence>
<keyword evidence="3" id="KW-0813">Transport</keyword>
<evidence type="ECO:0000256" key="12">
    <source>
        <dbReference type="SAM" id="Phobius"/>
    </source>
</evidence>
<evidence type="ECO:0000313" key="13">
    <source>
        <dbReference type="Ensembl" id="ENSMMDP00005045049.1"/>
    </source>
</evidence>
<keyword evidence="8" id="KW-0406">Ion transport</keyword>
<gene>
    <name evidence="13" type="primary">SLC5A8</name>
    <name evidence="13" type="synonym">slc5a8</name>
</gene>
<keyword evidence="5 12" id="KW-0812">Transmembrane</keyword>
<dbReference type="Pfam" id="PF00474">
    <property type="entry name" value="SSF"/>
    <property type="match status" value="1"/>
</dbReference>
<dbReference type="InterPro" id="IPR001734">
    <property type="entry name" value="Na/solute_symporter"/>
</dbReference>
<dbReference type="Ensembl" id="ENSMMDT00005045941.1">
    <property type="protein sequence ID" value="ENSMMDP00005045049.1"/>
    <property type="gene ID" value="ENSMMDG00005020594.1"/>
</dbReference>
<dbReference type="InterPro" id="IPR038377">
    <property type="entry name" value="Na/Glc_symporter_sf"/>
</dbReference>
<name>A0A668AAY3_9TELE</name>
<dbReference type="GO" id="GO:0070062">
    <property type="term" value="C:extracellular exosome"/>
    <property type="evidence" value="ECO:0007669"/>
    <property type="project" value="TreeGrafter"/>
</dbReference>
<evidence type="ECO:0000256" key="4">
    <source>
        <dbReference type="ARBA" id="ARBA00022475"/>
    </source>
</evidence>
<evidence type="ECO:0000256" key="8">
    <source>
        <dbReference type="ARBA" id="ARBA00023065"/>
    </source>
</evidence>
<evidence type="ECO:0000313" key="14">
    <source>
        <dbReference type="Proteomes" id="UP000472263"/>
    </source>
</evidence>
<reference evidence="13" key="3">
    <citation type="submission" date="2025-09" db="UniProtKB">
        <authorList>
            <consortium name="Ensembl"/>
        </authorList>
    </citation>
    <scope>IDENTIFICATION</scope>
</reference>
<dbReference type="GO" id="GO:0005343">
    <property type="term" value="F:organic acid:sodium symporter activity"/>
    <property type="evidence" value="ECO:0007669"/>
    <property type="project" value="TreeGrafter"/>
</dbReference>
<keyword evidence="7" id="KW-0915">Sodium</keyword>
<evidence type="ECO:0000256" key="3">
    <source>
        <dbReference type="ARBA" id="ARBA00022448"/>
    </source>
</evidence>
<keyword evidence="9 12" id="KW-0472">Membrane</keyword>
<evidence type="ECO:0000256" key="7">
    <source>
        <dbReference type="ARBA" id="ARBA00023053"/>
    </source>
</evidence>
<evidence type="ECO:0000256" key="1">
    <source>
        <dbReference type="ARBA" id="ARBA00004651"/>
    </source>
</evidence>
<accession>A0A668AAY3</accession>
<dbReference type="InterPro" id="IPR051163">
    <property type="entry name" value="Sodium:Solute_Symporter_SSF"/>
</dbReference>
<evidence type="ECO:0000256" key="5">
    <source>
        <dbReference type="ARBA" id="ARBA00022692"/>
    </source>
</evidence>
<keyword evidence="14" id="KW-1185">Reference proteome</keyword>
<organism evidence="13 14">
    <name type="scientific">Myripristis murdjan</name>
    <name type="common">pinecone soldierfish</name>
    <dbReference type="NCBI Taxonomy" id="586833"/>
    <lineage>
        <taxon>Eukaryota</taxon>
        <taxon>Metazoa</taxon>
        <taxon>Chordata</taxon>
        <taxon>Craniata</taxon>
        <taxon>Vertebrata</taxon>
        <taxon>Euteleostomi</taxon>
        <taxon>Actinopterygii</taxon>
        <taxon>Neopterygii</taxon>
        <taxon>Teleostei</taxon>
        <taxon>Neoteleostei</taxon>
        <taxon>Acanthomorphata</taxon>
        <taxon>Holocentriformes</taxon>
        <taxon>Holocentridae</taxon>
        <taxon>Myripristis</taxon>
    </lineage>
</organism>
<reference evidence="13" key="1">
    <citation type="submission" date="2019-06" db="EMBL/GenBank/DDBJ databases">
        <authorList>
            <consortium name="Wellcome Sanger Institute Data Sharing"/>
        </authorList>
    </citation>
    <scope>NUCLEOTIDE SEQUENCE [LARGE SCALE GENOMIC DNA]</scope>
</reference>
<comment type="similarity">
    <text evidence="2 11">Belongs to the sodium:solute symporter (SSF) (TC 2.A.21) family.</text>
</comment>
<comment type="subcellular location">
    <subcellularLocation>
        <location evidence="1">Cell membrane</location>
        <topology evidence="1">Multi-pass membrane protein</topology>
    </subcellularLocation>
</comment>